<keyword evidence="1" id="KW-0472">Membrane</keyword>
<dbReference type="Proteomes" id="UP000323176">
    <property type="component" value="Unassembled WGS sequence"/>
</dbReference>
<organism evidence="2 3">
    <name type="scientific">Brachyspira pilosicoli</name>
    <name type="common">Serpulina pilosicoli</name>
    <dbReference type="NCBI Taxonomy" id="52584"/>
    <lineage>
        <taxon>Bacteria</taxon>
        <taxon>Pseudomonadati</taxon>
        <taxon>Spirochaetota</taxon>
        <taxon>Spirochaetia</taxon>
        <taxon>Brachyspirales</taxon>
        <taxon>Brachyspiraceae</taxon>
        <taxon>Brachyspira</taxon>
    </lineage>
</organism>
<comment type="caution">
    <text evidence="2">The sequence shown here is derived from an EMBL/GenBank/DDBJ whole genome shotgun (WGS) entry which is preliminary data.</text>
</comment>
<feature type="transmembrane region" description="Helical" evidence="1">
    <location>
        <begin position="6"/>
        <end position="26"/>
    </location>
</feature>
<evidence type="ECO:0000313" key="2">
    <source>
        <dbReference type="EMBL" id="TXJ43253.1"/>
    </source>
</evidence>
<evidence type="ECO:0000313" key="3">
    <source>
        <dbReference type="Proteomes" id="UP000323176"/>
    </source>
</evidence>
<gene>
    <name evidence="2" type="ORF">EPJ72_04940</name>
</gene>
<accession>A0A5C8F0D9</accession>
<reference evidence="2 3" key="1">
    <citation type="journal article" date="1992" name="Lakartidningen">
        <title>[Penicillin V and not amoxicillin is the first choice preparation in acute otitis].</title>
        <authorList>
            <person name="Kamme C."/>
            <person name="Lundgren K."/>
            <person name="Prellner K."/>
        </authorList>
    </citation>
    <scope>NUCLEOTIDE SEQUENCE [LARGE SCALE GENOMIC DNA]</scope>
    <source>
        <strain evidence="2 3">PC5538III-hc</strain>
    </source>
</reference>
<dbReference type="AlphaFoldDB" id="A0A5C8F0D9"/>
<sequence length="173" mass="20470">MQYIFIIAVIIAVTTVLFFITNNKIISYDKDWIKTIKKRVVNADKKYVFEDNGDILIDNKKKLTLIKAKNNKMAIYSNSDFINKFMLVFSAYTSVKVTFMEGYIIDNNKLYYTYAYKSSYYKKLNDWMNNNGVFESKEVWVANKKVNWKTFPSPRENDINWEKKVLIGDIVKI</sequence>
<proteinExistence type="predicted"/>
<dbReference type="EMBL" id="SAXY01000030">
    <property type="protein sequence ID" value="TXJ43253.1"/>
    <property type="molecule type" value="Genomic_DNA"/>
</dbReference>
<keyword evidence="1" id="KW-0812">Transmembrane</keyword>
<dbReference type="OrthoDB" id="307923at2"/>
<keyword evidence="1" id="KW-1133">Transmembrane helix</keyword>
<name>A0A5C8F0D9_BRAPL</name>
<protein>
    <submittedName>
        <fullName evidence="2">Uncharacterized protein</fullName>
    </submittedName>
</protein>
<evidence type="ECO:0000256" key="1">
    <source>
        <dbReference type="SAM" id="Phobius"/>
    </source>
</evidence>